<keyword evidence="4" id="KW-0597">Phosphoprotein</keyword>
<dbReference type="CDD" id="cd17537">
    <property type="entry name" value="REC_FixJ"/>
    <property type="match status" value="1"/>
</dbReference>
<dbReference type="PROSITE" id="PS50110">
    <property type="entry name" value="RESPONSE_REGULATORY"/>
    <property type="match status" value="1"/>
</dbReference>
<protein>
    <submittedName>
        <fullName evidence="7">DNA-binding response regulator</fullName>
    </submittedName>
</protein>
<evidence type="ECO:0000313" key="7">
    <source>
        <dbReference type="EMBL" id="AMQ84728.1"/>
    </source>
</evidence>
<dbReference type="InterPro" id="IPR000792">
    <property type="entry name" value="Tscrpt_reg_LuxR_C"/>
</dbReference>
<accession>A0ABN4MR06</accession>
<dbReference type="PROSITE" id="PS50043">
    <property type="entry name" value="HTH_LUXR_2"/>
    <property type="match status" value="1"/>
</dbReference>
<name>A0ABN4MR06_9PSED</name>
<evidence type="ECO:0000259" key="5">
    <source>
        <dbReference type="PROSITE" id="PS50043"/>
    </source>
</evidence>
<dbReference type="Gene3D" id="3.40.50.2300">
    <property type="match status" value="1"/>
</dbReference>
<evidence type="ECO:0000256" key="2">
    <source>
        <dbReference type="ARBA" id="ARBA00023125"/>
    </source>
</evidence>
<dbReference type="EMBL" id="CP014205">
    <property type="protein sequence ID" value="AMQ84728.1"/>
    <property type="molecule type" value="Genomic_DNA"/>
</dbReference>
<dbReference type="Pfam" id="PF00196">
    <property type="entry name" value="GerE"/>
    <property type="match status" value="1"/>
</dbReference>
<dbReference type="PANTHER" id="PTHR44688:SF16">
    <property type="entry name" value="DNA-BINDING TRANSCRIPTIONAL ACTIVATOR DEVR_DOSR"/>
    <property type="match status" value="1"/>
</dbReference>
<feature type="domain" description="Response regulatory" evidence="6">
    <location>
        <begin position="7"/>
        <end position="121"/>
    </location>
</feature>
<keyword evidence="1" id="KW-0805">Transcription regulation</keyword>
<gene>
    <name evidence="7" type="ORF">AWU82_15890</name>
</gene>
<keyword evidence="8" id="KW-1185">Reference proteome</keyword>
<evidence type="ECO:0000256" key="3">
    <source>
        <dbReference type="ARBA" id="ARBA00023163"/>
    </source>
</evidence>
<dbReference type="PANTHER" id="PTHR44688">
    <property type="entry name" value="DNA-BINDING TRANSCRIPTIONAL ACTIVATOR DEVR_DOSR"/>
    <property type="match status" value="1"/>
</dbReference>
<dbReference type="GO" id="GO:0003677">
    <property type="term" value="F:DNA binding"/>
    <property type="evidence" value="ECO:0007669"/>
    <property type="project" value="UniProtKB-KW"/>
</dbReference>
<dbReference type="InterPro" id="IPR036388">
    <property type="entry name" value="WH-like_DNA-bd_sf"/>
</dbReference>
<reference evidence="7" key="1">
    <citation type="submission" date="2017-12" db="EMBL/GenBank/DDBJ databases">
        <title>Pseudomonas sp. MS586 complete sequence.</title>
        <authorList>
            <person name="Lu S."/>
            <person name="Deng P."/>
        </authorList>
    </citation>
    <scope>NUCLEOTIDE SEQUENCE</scope>
    <source>
        <strain evidence="7">MS586</strain>
    </source>
</reference>
<feature type="modified residue" description="4-aspartylphosphate" evidence="4">
    <location>
        <position position="56"/>
    </location>
</feature>
<dbReference type="InterPro" id="IPR016032">
    <property type="entry name" value="Sig_transdc_resp-reg_C-effctor"/>
</dbReference>
<dbReference type="InterPro" id="IPR011006">
    <property type="entry name" value="CheY-like_superfamily"/>
</dbReference>
<dbReference type="SMART" id="SM00421">
    <property type="entry name" value="HTH_LUXR"/>
    <property type="match status" value="1"/>
</dbReference>
<evidence type="ECO:0000256" key="4">
    <source>
        <dbReference type="PROSITE-ProRule" id="PRU00169"/>
    </source>
</evidence>
<dbReference type="Proteomes" id="UP000075187">
    <property type="component" value="Chromosome"/>
</dbReference>
<dbReference type="Pfam" id="PF00072">
    <property type="entry name" value="Response_reg"/>
    <property type="match status" value="1"/>
</dbReference>
<proteinExistence type="predicted"/>
<evidence type="ECO:0000313" key="8">
    <source>
        <dbReference type="Proteomes" id="UP000075187"/>
    </source>
</evidence>
<dbReference type="PRINTS" id="PR00038">
    <property type="entry name" value="HTHLUXR"/>
</dbReference>
<dbReference type="InterPro" id="IPR001789">
    <property type="entry name" value="Sig_transdc_resp-reg_receiver"/>
</dbReference>
<dbReference type="CDD" id="cd06170">
    <property type="entry name" value="LuxR_C_like"/>
    <property type="match status" value="1"/>
</dbReference>
<evidence type="ECO:0000259" key="6">
    <source>
        <dbReference type="PROSITE" id="PS50110"/>
    </source>
</evidence>
<dbReference type="RefSeq" id="WP_064382028.1">
    <property type="nucleotide sequence ID" value="NZ_CP014205.2"/>
</dbReference>
<feature type="domain" description="HTH luxR-type" evidence="5">
    <location>
        <begin position="137"/>
        <end position="202"/>
    </location>
</feature>
<dbReference type="SMART" id="SM00448">
    <property type="entry name" value="REC"/>
    <property type="match status" value="1"/>
</dbReference>
<dbReference type="Gene3D" id="1.10.10.10">
    <property type="entry name" value="Winged helix-like DNA-binding domain superfamily/Winged helix DNA-binding domain"/>
    <property type="match status" value="1"/>
</dbReference>
<dbReference type="SUPFAM" id="SSF52172">
    <property type="entry name" value="CheY-like"/>
    <property type="match status" value="1"/>
</dbReference>
<dbReference type="SUPFAM" id="SSF46894">
    <property type="entry name" value="C-terminal effector domain of the bipartite response regulators"/>
    <property type="match status" value="1"/>
</dbReference>
<keyword evidence="3" id="KW-0804">Transcription</keyword>
<keyword evidence="2 7" id="KW-0238">DNA-binding</keyword>
<organism evidence="7 8">
    <name type="scientific">Pseudomonas glycinae</name>
    <dbReference type="NCBI Taxonomy" id="1785145"/>
    <lineage>
        <taxon>Bacteria</taxon>
        <taxon>Pseudomonadati</taxon>
        <taxon>Pseudomonadota</taxon>
        <taxon>Gammaproteobacteria</taxon>
        <taxon>Pseudomonadales</taxon>
        <taxon>Pseudomonadaceae</taxon>
        <taxon>Pseudomonas</taxon>
    </lineage>
</organism>
<evidence type="ECO:0000256" key="1">
    <source>
        <dbReference type="ARBA" id="ARBA00023015"/>
    </source>
</evidence>
<sequence length="204" mass="22532">MSEVTPVVFVVDDDISVRESLELMIRFAGWQPRLFESAQDFLDAPRALVPSCLVLDINLPDLSGLDLQTALADERHNMPIIFITGYGDIPRTVRALKAGAVEFLTKPFNDEVILSAMADALQSSRVALEGEKNLRSLLEAYKTLTPREQEIMASVVSGRLNKLIAADLNISEITVKAHRGKVMRKMKARSLADLVKMAALITPE</sequence>